<proteinExistence type="predicted"/>
<dbReference type="InterPro" id="IPR003615">
    <property type="entry name" value="HNH_nuc"/>
</dbReference>
<evidence type="ECO:0000313" key="3">
    <source>
        <dbReference type="EMBL" id="EKU94585.1"/>
    </source>
</evidence>
<reference evidence="3 4" key="1">
    <citation type="submission" date="2012-09" db="EMBL/GenBank/DDBJ databases">
        <title>The Genome Sequence of Actinobaculum massiliae ACS-171-V-COL2.</title>
        <authorList>
            <consortium name="The Broad Institute Genome Sequencing Platform"/>
            <person name="Earl A."/>
            <person name="Ward D."/>
            <person name="Feldgarden M."/>
            <person name="Gevers D."/>
            <person name="Saerens B."/>
            <person name="Vaneechoutte M."/>
            <person name="Walker B."/>
            <person name="Young S.K."/>
            <person name="Zeng Q."/>
            <person name="Gargeya S."/>
            <person name="Fitzgerald M."/>
            <person name="Haas B."/>
            <person name="Abouelleil A."/>
            <person name="Alvarado L."/>
            <person name="Arachchi H.M."/>
            <person name="Berlin A."/>
            <person name="Chapman S.B."/>
            <person name="Goldberg J."/>
            <person name="Griggs A."/>
            <person name="Gujja S."/>
            <person name="Hansen M."/>
            <person name="Howarth C."/>
            <person name="Imamovic A."/>
            <person name="Larimer J."/>
            <person name="McCowen C."/>
            <person name="Montmayeur A."/>
            <person name="Murphy C."/>
            <person name="Neiman D."/>
            <person name="Pearson M."/>
            <person name="Priest M."/>
            <person name="Roberts A."/>
            <person name="Saif S."/>
            <person name="Shea T."/>
            <person name="Sisk P."/>
            <person name="Sykes S."/>
            <person name="Wortman J."/>
            <person name="Nusbaum C."/>
            <person name="Birren B."/>
        </authorList>
    </citation>
    <scope>NUCLEOTIDE SEQUENCE [LARGE SCALE GENOMIC DNA]</scope>
    <source>
        <strain evidence="4">ACS-171-V-Col2</strain>
    </source>
</reference>
<evidence type="ECO:0000259" key="2">
    <source>
        <dbReference type="SMART" id="SM00507"/>
    </source>
</evidence>
<dbReference type="Gene3D" id="1.10.30.50">
    <property type="match status" value="1"/>
</dbReference>
<feature type="region of interest" description="Disordered" evidence="1">
    <location>
        <begin position="1"/>
        <end position="21"/>
    </location>
</feature>
<feature type="domain" description="HNH nuclease" evidence="2">
    <location>
        <begin position="87"/>
        <end position="139"/>
    </location>
</feature>
<dbReference type="EMBL" id="AGWL01000008">
    <property type="protein sequence ID" value="EKU94585.1"/>
    <property type="molecule type" value="Genomic_DNA"/>
</dbReference>
<sequence length="172" mass="18357">MGAAARAGTCETSPPSAELGAPVATIPEDPPPEAYAGGEPAVLGDGIALLPSELATLLCNSAIIRTVFSGPSTVLDTGRATRLYSESQKHAVIARDGGCAFPGCTDTYQTCDVHHAQEWSEGGRSDLNNAVCLCWRHHRYVHMERVRIHVHENGLLFVNDALGVIGTHRWKS</sequence>
<dbReference type="GO" id="GO:0003676">
    <property type="term" value="F:nucleic acid binding"/>
    <property type="evidence" value="ECO:0007669"/>
    <property type="project" value="InterPro"/>
</dbReference>
<dbReference type="eggNOG" id="COG1403">
    <property type="taxonomic scope" value="Bacteria"/>
</dbReference>
<dbReference type="SMART" id="SM00507">
    <property type="entry name" value="HNHc"/>
    <property type="match status" value="1"/>
</dbReference>
<evidence type="ECO:0000256" key="1">
    <source>
        <dbReference type="SAM" id="MobiDB-lite"/>
    </source>
</evidence>
<dbReference type="GO" id="GO:0004519">
    <property type="term" value="F:endonuclease activity"/>
    <property type="evidence" value="ECO:0007669"/>
    <property type="project" value="InterPro"/>
</dbReference>
<name>K9EZC2_9ACTO</name>
<gene>
    <name evidence="3" type="ORF">HMPREF9233_01532</name>
</gene>
<dbReference type="HOGENOM" id="CLU_1773423_0_0_11"/>
<dbReference type="STRING" id="202789.GCA_001457435_00572"/>
<accession>K9EZC2</accession>
<dbReference type="AlphaFoldDB" id="K9EZC2"/>
<keyword evidence="4" id="KW-1185">Reference proteome</keyword>
<dbReference type="GO" id="GO:0008270">
    <property type="term" value="F:zinc ion binding"/>
    <property type="evidence" value="ECO:0007669"/>
    <property type="project" value="InterPro"/>
</dbReference>
<comment type="caution">
    <text evidence="3">The sequence shown here is derived from an EMBL/GenBank/DDBJ whole genome shotgun (WGS) entry which is preliminary data.</text>
</comment>
<dbReference type="Pfam" id="PF01844">
    <property type="entry name" value="HNH"/>
    <property type="match status" value="1"/>
</dbReference>
<dbReference type="Proteomes" id="UP000009888">
    <property type="component" value="Unassembled WGS sequence"/>
</dbReference>
<evidence type="ECO:0000313" key="4">
    <source>
        <dbReference type="Proteomes" id="UP000009888"/>
    </source>
</evidence>
<dbReference type="CDD" id="cd00085">
    <property type="entry name" value="HNHc"/>
    <property type="match status" value="1"/>
</dbReference>
<dbReference type="InterPro" id="IPR002711">
    <property type="entry name" value="HNH"/>
</dbReference>
<organism evidence="3 4">
    <name type="scientific">Actinobaculum massiliense ACS-171-V-Col2</name>
    <dbReference type="NCBI Taxonomy" id="883066"/>
    <lineage>
        <taxon>Bacteria</taxon>
        <taxon>Bacillati</taxon>
        <taxon>Actinomycetota</taxon>
        <taxon>Actinomycetes</taxon>
        <taxon>Actinomycetales</taxon>
        <taxon>Actinomycetaceae</taxon>
        <taxon>Actinobaculum</taxon>
    </lineage>
</organism>
<protein>
    <recommendedName>
        <fullName evidence="2">HNH nuclease domain-containing protein</fullName>
    </recommendedName>
</protein>